<evidence type="ECO:0000256" key="1">
    <source>
        <dbReference type="SAM" id="MobiDB-lite"/>
    </source>
</evidence>
<proteinExistence type="predicted"/>
<gene>
    <name evidence="2" type="ORF">O181_013935</name>
</gene>
<keyword evidence="3" id="KW-1185">Reference proteome</keyword>
<reference evidence="2" key="1">
    <citation type="submission" date="2021-03" db="EMBL/GenBank/DDBJ databases">
        <title>Draft genome sequence of rust myrtle Austropuccinia psidii MF-1, a brazilian biotype.</title>
        <authorList>
            <person name="Quecine M.C."/>
            <person name="Pachon D.M.R."/>
            <person name="Bonatelli M.L."/>
            <person name="Correr F.H."/>
            <person name="Franceschini L.M."/>
            <person name="Leite T.F."/>
            <person name="Margarido G.R.A."/>
            <person name="Almeida C.A."/>
            <person name="Ferrarezi J.A."/>
            <person name="Labate C.A."/>
        </authorList>
    </citation>
    <scope>NUCLEOTIDE SEQUENCE</scope>
    <source>
        <strain evidence="2">MF-1</strain>
    </source>
</reference>
<sequence length="104" mass="12672">MEERYNTPKETYHINLLVRPLNNQGQPYEWQLENPELIQKSPNEEEEPESNTENQYSYIYLPYITFEDIYGDEAQEISCEYKYLFHLPEASFNNIQFLELFNEY</sequence>
<protein>
    <submittedName>
        <fullName evidence="2">Uncharacterized protein</fullName>
    </submittedName>
</protein>
<dbReference type="AlphaFoldDB" id="A0A9Q3GPF5"/>
<dbReference type="EMBL" id="AVOT02003668">
    <property type="protein sequence ID" value="MBW0474220.1"/>
    <property type="molecule type" value="Genomic_DNA"/>
</dbReference>
<evidence type="ECO:0000313" key="3">
    <source>
        <dbReference type="Proteomes" id="UP000765509"/>
    </source>
</evidence>
<dbReference type="Proteomes" id="UP000765509">
    <property type="component" value="Unassembled WGS sequence"/>
</dbReference>
<feature type="region of interest" description="Disordered" evidence="1">
    <location>
        <begin position="32"/>
        <end position="54"/>
    </location>
</feature>
<evidence type="ECO:0000313" key="2">
    <source>
        <dbReference type="EMBL" id="MBW0474220.1"/>
    </source>
</evidence>
<accession>A0A9Q3GPF5</accession>
<organism evidence="2 3">
    <name type="scientific">Austropuccinia psidii MF-1</name>
    <dbReference type="NCBI Taxonomy" id="1389203"/>
    <lineage>
        <taxon>Eukaryota</taxon>
        <taxon>Fungi</taxon>
        <taxon>Dikarya</taxon>
        <taxon>Basidiomycota</taxon>
        <taxon>Pucciniomycotina</taxon>
        <taxon>Pucciniomycetes</taxon>
        <taxon>Pucciniales</taxon>
        <taxon>Sphaerophragmiaceae</taxon>
        <taxon>Austropuccinia</taxon>
    </lineage>
</organism>
<comment type="caution">
    <text evidence="2">The sequence shown here is derived from an EMBL/GenBank/DDBJ whole genome shotgun (WGS) entry which is preliminary data.</text>
</comment>
<name>A0A9Q3GPF5_9BASI</name>